<dbReference type="Proteomes" id="UP000252355">
    <property type="component" value="Unassembled WGS sequence"/>
</dbReference>
<evidence type="ECO:0000256" key="1">
    <source>
        <dbReference type="ARBA" id="ARBA00008258"/>
    </source>
</evidence>
<gene>
    <name evidence="9" type="ORF">OZSIB_3507</name>
</gene>
<dbReference type="Gene3D" id="2.170.220.10">
    <property type="match status" value="1"/>
</dbReference>
<feature type="domain" description="Methionyl/Leucyl tRNA synthetase" evidence="8">
    <location>
        <begin position="1"/>
        <end position="230"/>
    </location>
</feature>
<dbReference type="GO" id="GO:0004825">
    <property type="term" value="F:methionine-tRNA ligase activity"/>
    <property type="evidence" value="ECO:0007669"/>
    <property type="project" value="InterPro"/>
</dbReference>
<dbReference type="Gene3D" id="3.40.50.620">
    <property type="entry name" value="HUPs"/>
    <property type="match status" value="2"/>
</dbReference>
<organism evidence="9 10">
    <name type="scientific">Candidatus Ozemobacter sibiricus</name>
    <dbReference type="NCBI Taxonomy" id="2268124"/>
    <lineage>
        <taxon>Bacteria</taxon>
        <taxon>Candidatus Ozemobacteria</taxon>
        <taxon>Candidatus Ozemobacterales</taxon>
        <taxon>Candidatus Ozemobacteraceae</taxon>
        <taxon>Candidatus Ozemobacter</taxon>
    </lineage>
</organism>
<evidence type="ECO:0000256" key="3">
    <source>
        <dbReference type="ARBA" id="ARBA00022741"/>
    </source>
</evidence>
<dbReference type="PANTHER" id="PTHR45765">
    <property type="entry name" value="METHIONINE--TRNA LIGASE"/>
    <property type="match status" value="1"/>
</dbReference>
<dbReference type="InterPro" id="IPR014729">
    <property type="entry name" value="Rossmann-like_a/b/a_fold"/>
</dbReference>
<keyword evidence="3 7" id="KW-0547">Nucleotide-binding</keyword>
<dbReference type="InterPro" id="IPR009080">
    <property type="entry name" value="tRNAsynth_Ia_anticodon-bd"/>
</dbReference>
<dbReference type="PANTHER" id="PTHR45765:SF1">
    <property type="entry name" value="METHIONINE--TRNA LIGASE, CYTOPLASMIC"/>
    <property type="match status" value="1"/>
</dbReference>
<keyword evidence="2 7" id="KW-0436">Ligase</keyword>
<dbReference type="Gene3D" id="1.10.730.10">
    <property type="entry name" value="Isoleucyl-tRNA Synthetase, Domain 1"/>
    <property type="match status" value="1"/>
</dbReference>
<dbReference type="GO" id="GO:0006431">
    <property type="term" value="P:methionyl-tRNA aminoacylation"/>
    <property type="evidence" value="ECO:0007669"/>
    <property type="project" value="TreeGrafter"/>
</dbReference>
<dbReference type="SUPFAM" id="SSF52374">
    <property type="entry name" value="Nucleotidylyl transferase"/>
    <property type="match status" value="1"/>
</dbReference>
<accession>A0A367ZQA5</accession>
<comment type="similarity">
    <text evidence="1">Belongs to the class-I aminoacyl-tRNA synthetase family. MetG type 1 subfamily.</text>
</comment>
<keyword evidence="5 7" id="KW-0648">Protein biosynthesis</keyword>
<keyword evidence="6 7" id="KW-0030">Aminoacyl-tRNA synthetase</keyword>
<evidence type="ECO:0000313" key="10">
    <source>
        <dbReference type="Proteomes" id="UP000252355"/>
    </source>
</evidence>
<protein>
    <submittedName>
        <fullName evidence="9">Methionyl-tRNA synthetase</fullName>
    </submittedName>
</protein>
<evidence type="ECO:0000256" key="6">
    <source>
        <dbReference type="ARBA" id="ARBA00023146"/>
    </source>
</evidence>
<dbReference type="SUPFAM" id="SSF47323">
    <property type="entry name" value="Anticodon-binding domain of a subclass of class I aminoacyl-tRNA synthetases"/>
    <property type="match status" value="1"/>
</dbReference>
<evidence type="ECO:0000256" key="5">
    <source>
        <dbReference type="ARBA" id="ARBA00022917"/>
    </source>
</evidence>
<proteinExistence type="inferred from homology"/>
<dbReference type="InterPro" id="IPR023458">
    <property type="entry name" value="Met-tRNA_ligase_1"/>
</dbReference>
<reference evidence="9 10" key="1">
    <citation type="submission" date="2018-05" db="EMBL/GenBank/DDBJ databases">
        <title>A metagenomic window into the 2 km-deep terrestrial subsurface aquifer revealed taxonomically and functionally diverse microbial community comprising novel uncultured bacterial lineages.</title>
        <authorList>
            <person name="Kadnikov V.V."/>
            <person name="Mardanov A.V."/>
            <person name="Beletsky A.V."/>
            <person name="Banks D."/>
            <person name="Pimenov N.V."/>
            <person name="Frank Y.A."/>
            <person name="Karnachuk O.V."/>
            <person name="Ravin N.V."/>
        </authorList>
    </citation>
    <scope>NUCLEOTIDE SEQUENCE [LARGE SCALE GENOMIC DNA]</scope>
    <source>
        <strain evidence="9">BY5</strain>
    </source>
</reference>
<evidence type="ECO:0000259" key="8">
    <source>
        <dbReference type="Pfam" id="PF09334"/>
    </source>
</evidence>
<dbReference type="InterPro" id="IPR015413">
    <property type="entry name" value="Methionyl/Leucyl_tRNA_Synth"/>
</dbReference>
<sequence>MPYGNKELHFGHVGGMYVHADCFARFLRDRIGAANVLFVSGTDCYGSPIVEYHRQMTVAGTFTGTIEEFVAQNHRRQKEVLDAYGISLDIFAASGLGRSKEVHAEFCARFFKRLYEHGHLVKLSTLQFYDPKAGVFLNGRQVTGQCPIPGCKSETGYADECALGHPYEPRELINPKSALTGEKPEMRMVSNWYIDLEKFREELTKWVKSRYERPECRPFALKAIEEFLEPPAIYVKPGQNEALAAIQGNLPPHTRTDDKTGAVKLVFSKLSDREAAAAQLNQAGIRSRNGKTLVPFRLTGNVAWGVPVPDLPEAAEDPSLRGLTFWVWPESLWAPLAFTATCLEQRGQPLEAWRDWWCSKETRVWQFIGEDNVYFYGPAEMCMFMGDQGRSPTASPPDGQLQLPDLVVNNHILFFDKKASSSGAIKPPMAHDLLNHYTADQLRAHFLALGLGLRSVPFKPRPYNPAADPREGDPVLKEGNLVSNVFNRAVRTCFYTAQKYFGGKLPPGDISPEVVAEARQTVLDYEQAMARHEFHQVMAIMDTYLRNINKFWTARVKPGADGSADDPVLRQALIDAFHMVRTATVLMHPITPFGTEMIREYLGVGPEFWSWDRIFDPLPSFFADPATHTFKFLEPRVDFFPKHPSQVGP</sequence>
<dbReference type="Pfam" id="PF09334">
    <property type="entry name" value="tRNA-synt_1g"/>
    <property type="match status" value="2"/>
</dbReference>
<evidence type="ECO:0000256" key="4">
    <source>
        <dbReference type="ARBA" id="ARBA00022840"/>
    </source>
</evidence>
<dbReference type="GO" id="GO:0005829">
    <property type="term" value="C:cytosol"/>
    <property type="evidence" value="ECO:0007669"/>
    <property type="project" value="TreeGrafter"/>
</dbReference>
<feature type="domain" description="Methionyl/Leucyl tRNA synthetase" evidence="8">
    <location>
        <begin position="292"/>
        <end position="447"/>
    </location>
</feature>
<evidence type="ECO:0000313" key="9">
    <source>
        <dbReference type="EMBL" id="RCK80325.1"/>
    </source>
</evidence>
<dbReference type="AlphaFoldDB" id="A0A367ZQA5"/>
<keyword evidence="4 7" id="KW-0067">ATP-binding</keyword>
<comment type="caution">
    <text evidence="9">The sequence shown here is derived from an EMBL/GenBank/DDBJ whole genome shotgun (WGS) entry which is preliminary data.</text>
</comment>
<evidence type="ECO:0000256" key="2">
    <source>
        <dbReference type="ARBA" id="ARBA00022598"/>
    </source>
</evidence>
<dbReference type="GO" id="GO:0005524">
    <property type="term" value="F:ATP binding"/>
    <property type="evidence" value="ECO:0007669"/>
    <property type="project" value="UniProtKB-KW"/>
</dbReference>
<evidence type="ECO:0000256" key="7">
    <source>
        <dbReference type="RuleBase" id="RU363039"/>
    </source>
</evidence>
<dbReference type="EMBL" id="QOQW01000007">
    <property type="protein sequence ID" value="RCK80325.1"/>
    <property type="molecule type" value="Genomic_DNA"/>
</dbReference>
<name>A0A367ZQA5_9BACT</name>